<sequence length="184" mass="20643">MPDVEWLSQQSKAVSLEARQRNPKTPQKRISWSTHDCTLLITAIRDQEARWSKIAAQIKSGELQFDHERDQQALRDKARLLKVDMLKTDQLLSAGFDHVVLGRKERKAVEDVGRNPERREADVENGVPVNTMLPNQNRPEDNQVVVVASSVASSVPVEQQQPQQTQSQPEDPPQAEPLAAGVVD</sequence>
<dbReference type="EMBL" id="ADBL01002663">
    <property type="status" value="NOT_ANNOTATED_CDS"/>
    <property type="molecule type" value="Genomic_DNA"/>
</dbReference>
<reference evidence="2" key="1">
    <citation type="submission" date="2010-05" db="EMBL/GenBank/DDBJ databases">
        <title>The Genome Sequence of Magnaporthe poae strain ATCC 64411.</title>
        <authorList>
            <consortium name="The Broad Institute Genome Sequencing Platform"/>
            <consortium name="Broad Institute Genome Sequencing Center for Infectious Disease"/>
            <person name="Ma L.-J."/>
            <person name="Dead R."/>
            <person name="Young S."/>
            <person name="Zeng Q."/>
            <person name="Koehrsen M."/>
            <person name="Alvarado L."/>
            <person name="Berlin A."/>
            <person name="Chapman S.B."/>
            <person name="Chen Z."/>
            <person name="Freedman E."/>
            <person name="Gellesch M."/>
            <person name="Goldberg J."/>
            <person name="Griggs A."/>
            <person name="Gujja S."/>
            <person name="Heilman E.R."/>
            <person name="Heiman D."/>
            <person name="Hepburn T."/>
            <person name="Howarth C."/>
            <person name="Jen D."/>
            <person name="Larson L."/>
            <person name="Mehta T."/>
            <person name="Neiman D."/>
            <person name="Pearson M."/>
            <person name="Roberts A."/>
            <person name="Saif S."/>
            <person name="Shea T."/>
            <person name="Shenoy N."/>
            <person name="Sisk P."/>
            <person name="Stolte C."/>
            <person name="Sykes S."/>
            <person name="Walk T."/>
            <person name="White J."/>
            <person name="Yandava C."/>
            <person name="Haas B."/>
            <person name="Nusbaum C."/>
            <person name="Birren B."/>
        </authorList>
    </citation>
    <scope>NUCLEOTIDE SEQUENCE</scope>
    <source>
        <strain evidence="2">ATCC 64411</strain>
    </source>
</reference>
<dbReference type="STRING" id="644358.A0A0C4EDG9"/>
<protein>
    <recommendedName>
        <fullName evidence="5">Myb-like domain-containing protein</fullName>
    </recommendedName>
</protein>
<reference evidence="3" key="5">
    <citation type="submission" date="2015-06" db="UniProtKB">
        <authorList>
            <consortium name="EnsemblFungi"/>
        </authorList>
    </citation>
    <scope>IDENTIFICATION</scope>
    <source>
        <strain evidence="3">ATCC 64411</strain>
    </source>
</reference>
<dbReference type="OrthoDB" id="5398572at2759"/>
<dbReference type="AlphaFoldDB" id="A0A0C4EDG9"/>
<dbReference type="Proteomes" id="UP000011715">
    <property type="component" value="Unassembled WGS sequence"/>
</dbReference>
<dbReference type="EMBL" id="GL876978">
    <property type="protein sequence ID" value="KLU91819.1"/>
    <property type="molecule type" value="Genomic_DNA"/>
</dbReference>
<reference evidence="2" key="3">
    <citation type="submission" date="2011-03" db="EMBL/GenBank/DDBJ databases">
        <title>Annotation of Magnaporthe poae ATCC 64411.</title>
        <authorList>
            <person name="Ma L.-J."/>
            <person name="Dead R."/>
            <person name="Young S.K."/>
            <person name="Zeng Q."/>
            <person name="Gargeya S."/>
            <person name="Fitzgerald M."/>
            <person name="Haas B."/>
            <person name="Abouelleil A."/>
            <person name="Alvarado L."/>
            <person name="Arachchi H.M."/>
            <person name="Berlin A."/>
            <person name="Brown A."/>
            <person name="Chapman S.B."/>
            <person name="Chen Z."/>
            <person name="Dunbar C."/>
            <person name="Freedman E."/>
            <person name="Gearin G."/>
            <person name="Gellesch M."/>
            <person name="Goldberg J."/>
            <person name="Griggs A."/>
            <person name="Gujja S."/>
            <person name="Heiman D."/>
            <person name="Howarth C."/>
            <person name="Larson L."/>
            <person name="Lui A."/>
            <person name="MacDonald P.J.P."/>
            <person name="Mehta T."/>
            <person name="Montmayeur A."/>
            <person name="Murphy C."/>
            <person name="Neiman D."/>
            <person name="Pearson M."/>
            <person name="Priest M."/>
            <person name="Roberts A."/>
            <person name="Saif S."/>
            <person name="Shea T."/>
            <person name="Shenoy N."/>
            <person name="Sisk P."/>
            <person name="Stolte C."/>
            <person name="Sykes S."/>
            <person name="Yandava C."/>
            <person name="Wortman J."/>
            <person name="Nusbaum C."/>
            <person name="Birren B."/>
        </authorList>
    </citation>
    <scope>NUCLEOTIDE SEQUENCE</scope>
    <source>
        <strain evidence="2">ATCC 64411</strain>
    </source>
</reference>
<dbReference type="VEuPathDB" id="FungiDB:MAPG_10768"/>
<organism evidence="3 4">
    <name type="scientific">Magnaporthiopsis poae (strain ATCC 64411 / 73-15)</name>
    <name type="common">Kentucky bluegrass fungus</name>
    <name type="synonym">Magnaporthe poae</name>
    <dbReference type="NCBI Taxonomy" id="644358"/>
    <lineage>
        <taxon>Eukaryota</taxon>
        <taxon>Fungi</taxon>
        <taxon>Dikarya</taxon>
        <taxon>Ascomycota</taxon>
        <taxon>Pezizomycotina</taxon>
        <taxon>Sordariomycetes</taxon>
        <taxon>Sordariomycetidae</taxon>
        <taxon>Magnaporthales</taxon>
        <taxon>Magnaporthaceae</taxon>
        <taxon>Magnaporthiopsis</taxon>
    </lineage>
</organism>
<feature type="compositionally biased region" description="Basic and acidic residues" evidence="1">
    <location>
        <begin position="111"/>
        <end position="122"/>
    </location>
</feature>
<feature type="compositionally biased region" description="Low complexity" evidence="1">
    <location>
        <begin position="143"/>
        <end position="169"/>
    </location>
</feature>
<proteinExistence type="predicted"/>
<keyword evidence="4" id="KW-1185">Reference proteome</keyword>
<dbReference type="eggNOG" id="ENOG502SFIP">
    <property type="taxonomic scope" value="Eukaryota"/>
</dbReference>
<feature type="region of interest" description="Disordered" evidence="1">
    <location>
        <begin position="111"/>
        <end position="184"/>
    </location>
</feature>
<reference evidence="3" key="4">
    <citation type="journal article" date="2015" name="G3 (Bethesda)">
        <title>Genome sequences of three phytopathogenic species of the Magnaporthaceae family of fungi.</title>
        <authorList>
            <person name="Okagaki L.H."/>
            <person name="Nunes C.C."/>
            <person name="Sailsbery J."/>
            <person name="Clay B."/>
            <person name="Brown D."/>
            <person name="John T."/>
            <person name="Oh Y."/>
            <person name="Young N."/>
            <person name="Fitzgerald M."/>
            <person name="Haas B.J."/>
            <person name="Zeng Q."/>
            <person name="Young S."/>
            <person name="Adiconis X."/>
            <person name="Fan L."/>
            <person name="Levin J.Z."/>
            <person name="Mitchell T.K."/>
            <person name="Okubara P.A."/>
            <person name="Farman M.L."/>
            <person name="Kohn L.M."/>
            <person name="Birren B."/>
            <person name="Ma L.-J."/>
            <person name="Dean R.A."/>
        </authorList>
    </citation>
    <scope>NUCLEOTIDE SEQUENCE</scope>
    <source>
        <strain evidence="3">ATCC 64411 / 73-15</strain>
    </source>
</reference>
<evidence type="ECO:0000256" key="1">
    <source>
        <dbReference type="SAM" id="MobiDB-lite"/>
    </source>
</evidence>
<evidence type="ECO:0000313" key="2">
    <source>
        <dbReference type="EMBL" id="KLU91819.1"/>
    </source>
</evidence>
<reference evidence="4" key="2">
    <citation type="submission" date="2010-05" db="EMBL/GenBank/DDBJ databases">
        <title>The genome sequence of Magnaporthe poae strain ATCC 64411.</title>
        <authorList>
            <person name="Ma L.-J."/>
            <person name="Dead R."/>
            <person name="Young S."/>
            <person name="Zeng Q."/>
            <person name="Koehrsen M."/>
            <person name="Alvarado L."/>
            <person name="Berlin A."/>
            <person name="Chapman S.B."/>
            <person name="Chen Z."/>
            <person name="Freedman E."/>
            <person name="Gellesch M."/>
            <person name="Goldberg J."/>
            <person name="Griggs A."/>
            <person name="Gujja S."/>
            <person name="Heilman E.R."/>
            <person name="Heiman D."/>
            <person name="Hepburn T."/>
            <person name="Howarth C."/>
            <person name="Jen D."/>
            <person name="Larson L."/>
            <person name="Mehta T."/>
            <person name="Neiman D."/>
            <person name="Pearson M."/>
            <person name="Roberts A."/>
            <person name="Saif S."/>
            <person name="Shea T."/>
            <person name="Shenoy N."/>
            <person name="Sisk P."/>
            <person name="Stolte C."/>
            <person name="Sykes S."/>
            <person name="Walk T."/>
            <person name="White J."/>
            <person name="Yandava C."/>
            <person name="Haas B."/>
            <person name="Nusbaum C."/>
            <person name="Birren B."/>
        </authorList>
    </citation>
    <scope>NUCLEOTIDE SEQUENCE [LARGE SCALE GENOMIC DNA]</scope>
    <source>
        <strain evidence="4">ATCC 64411 / 73-15</strain>
    </source>
</reference>
<accession>A0A0C4EDG9</accession>
<name>A0A0C4EDG9_MAGP6</name>
<evidence type="ECO:0000313" key="3">
    <source>
        <dbReference type="EnsemblFungi" id="MAPG_10768T0"/>
    </source>
</evidence>
<evidence type="ECO:0008006" key="5">
    <source>
        <dbReference type="Google" id="ProtNLM"/>
    </source>
</evidence>
<dbReference type="EnsemblFungi" id="MAPG_10768T0">
    <property type="protein sequence ID" value="MAPG_10768T0"/>
    <property type="gene ID" value="MAPG_10768"/>
</dbReference>
<gene>
    <name evidence="2" type="ORF">MAPG_10768</name>
</gene>
<evidence type="ECO:0000313" key="4">
    <source>
        <dbReference type="Proteomes" id="UP000011715"/>
    </source>
</evidence>